<reference evidence="2 3" key="1">
    <citation type="journal article" date="2015" name="Genome Announc.">
        <title>Virulence Factor Genes Detected in the Complete Genome Sequence of Corynebacterium uterequi DSM 45634, Isolated from the Uterus of a Maiden Mare.</title>
        <authorList>
            <person name="Ruckert C."/>
            <person name="Kriete M."/>
            <person name="Jaenicke S."/>
            <person name="Winkler A."/>
            <person name="Tauch A."/>
        </authorList>
    </citation>
    <scope>NUCLEOTIDE SEQUENCE [LARGE SCALE GENOMIC DNA]</scope>
    <source>
        <strain evidence="2 3">DSM 45634</strain>
    </source>
</reference>
<keyword evidence="1" id="KW-0175">Coiled coil</keyword>
<name>A0A0G3HH82_9CORY</name>
<organism evidence="2 3">
    <name type="scientific">Corynebacterium uterequi</name>
    <dbReference type="NCBI Taxonomy" id="1072256"/>
    <lineage>
        <taxon>Bacteria</taxon>
        <taxon>Bacillati</taxon>
        <taxon>Actinomycetota</taxon>
        <taxon>Actinomycetes</taxon>
        <taxon>Mycobacteriales</taxon>
        <taxon>Corynebacteriaceae</taxon>
        <taxon>Corynebacterium</taxon>
    </lineage>
</organism>
<accession>A0A0G3HH82</accession>
<dbReference type="KEGG" id="cut:CUTER_10730"/>
<dbReference type="EMBL" id="CP011546">
    <property type="protein sequence ID" value="AKK12110.1"/>
    <property type="molecule type" value="Genomic_DNA"/>
</dbReference>
<reference evidence="3" key="2">
    <citation type="submission" date="2015-05" db="EMBL/GenBank/DDBJ databases">
        <title>Complete genome sequence of Corynebacterium uterequi DSM 45634, isolated from the uterus of a maiden mare.</title>
        <authorList>
            <person name="Ruckert C."/>
            <person name="Albersmeier A."/>
            <person name="Winkler A."/>
            <person name="Tauch A."/>
        </authorList>
    </citation>
    <scope>NUCLEOTIDE SEQUENCE [LARGE SCALE GENOMIC DNA]</scope>
    <source>
        <strain evidence="3">DSM 45634</strain>
    </source>
</reference>
<dbReference type="Pfam" id="PF20079">
    <property type="entry name" value="DUF6474"/>
    <property type="match status" value="1"/>
</dbReference>
<dbReference type="STRING" id="1072256.CUTER_10730"/>
<sequence length="211" mass="23791">MGVLSTLKKRRSSLRKDIKTAQAKARAEVKASEKDLARREKLLSKLEKQIIKSEEKGLKGKRKHERELAKTEYQKLKNGKFNKETVERYIKAGRVALPVMLPLLYRGVTQLRESATEAKARKAGVTRQQLAQFTGHGASLQARIQGIRNSLDGMSLPAGFKQDIDTRLDELRSATNNAEFMTAQQRRRAHGAINGDIDKVTAQIQDRLSRN</sequence>
<dbReference type="AlphaFoldDB" id="A0A0G3HH82"/>
<evidence type="ECO:0000313" key="2">
    <source>
        <dbReference type="EMBL" id="AKK12110.1"/>
    </source>
</evidence>
<evidence type="ECO:0000256" key="1">
    <source>
        <dbReference type="SAM" id="Coils"/>
    </source>
</evidence>
<dbReference type="PATRIC" id="fig|1072256.5.peg.2112"/>
<dbReference type="Proteomes" id="UP000035548">
    <property type="component" value="Chromosome"/>
</dbReference>
<keyword evidence="3" id="KW-1185">Reference proteome</keyword>
<dbReference type="InterPro" id="IPR045522">
    <property type="entry name" value="DUF6474"/>
</dbReference>
<gene>
    <name evidence="2" type="ORF">CUTER_10730</name>
</gene>
<protein>
    <submittedName>
        <fullName evidence="2">Uncharacterized protein</fullName>
    </submittedName>
</protein>
<feature type="coiled-coil region" evidence="1">
    <location>
        <begin position="4"/>
        <end position="56"/>
    </location>
</feature>
<evidence type="ECO:0000313" key="3">
    <source>
        <dbReference type="Proteomes" id="UP000035548"/>
    </source>
</evidence>
<dbReference type="RefSeq" id="WP_047260376.1">
    <property type="nucleotide sequence ID" value="NZ_CP011546.1"/>
</dbReference>
<proteinExistence type="predicted"/>
<dbReference type="OrthoDB" id="4424402at2"/>